<reference evidence="1 2" key="1">
    <citation type="journal article" date="2010" name="Nat. Commun.">
        <title>The complete sequence of the smallest known nuclear genome from the microsporidian Encephalitozoon intestinalis.</title>
        <authorList>
            <person name="Corradi N."/>
            <person name="Pombert J.-F."/>
            <person name="Farinelli L."/>
            <person name="Didier E.S."/>
            <person name="Keeling P.J."/>
        </authorList>
    </citation>
    <scope>NUCLEOTIDE SEQUENCE [LARGE SCALE GENOMIC DNA]</scope>
    <source>
        <strain evidence="1 2">ATCC 50506</strain>
    </source>
</reference>
<dbReference type="OrthoDB" id="2192009at2759"/>
<dbReference type="AlphaFoldDB" id="E0S9V0"/>
<keyword evidence="2" id="KW-1185">Reference proteome</keyword>
<protein>
    <submittedName>
        <fullName evidence="1">Uncharacterized protein</fullName>
    </submittedName>
</protein>
<dbReference type="HOGENOM" id="CLU_709856_0_0_1"/>
<dbReference type="GeneID" id="9699551"/>
<dbReference type="Proteomes" id="UP000002313">
    <property type="component" value="Chromosome X"/>
</dbReference>
<proteinExistence type="predicted"/>
<name>E0S9V0_ENCIT</name>
<reference evidence="1 2" key="2">
    <citation type="journal article" date="2012" name="Proc. Natl. Acad. Sci. U.S.A.">
        <title>Gain and loss of multiple functionally related, horizontally transferred genes in the reduced genomes of two microsporidian parasites.</title>
        <authorList>
            <person name="Pombert J.-F."/>
            <person name="Selman M."/>
            <person name="Burki F."/>
            <person name="Bardell F.T."/>
            <person name="Farinelli L."/>
            <person name="Solter L.F."/>
            <person name="Whitman D.W."/>
            <person name="Weiss L.M."/>
            <person name="Corradi N."/>
            <person name="Keeling P.J."/>
        </authorList>
    </citation>
    <scope>NUCLEOTIDE SEQUENCE [LARGE SCALE GENOMIC DNA]</scope>
    <source>
        <strain evidence="1 2">ATCC 50506</strain>
    </source>
</reference>
<sequence length="389" mass="45387">MIIFPEEKPTKYLNDSFALKMLGAPKYNGKFDFSRKELDIPLAFPFRKTAVKSKSPPQVAFMEKIDNDSVIYSSDGHFFNVLGKYKYSFRIEDTCKRLVTGHQKAFILTEKHMYIYEKKKVSMFSISAIDLSTSSFGEVFVLTSKEILLFDEDGIKKVFPYTGRVNFIHFYLFRELIVVGVKQVFHLNLNNLKVSTIYSTPLRIQLTILKDRLYIQEGTSKGFRVTSLNIEDRTAESIFLEDFMKISVGKSMLALYKRGGEFLFCDRFDLINSKTVVYEVENLIGFFFVEEKSYFFFKEKFVMWNKGCVKEIKIGLEKNRNYLVKFPDNLEMLKEVYETRQTPKGVFRPGKVVSTLYEIIKQITEKEDESVKSMPKKKIKYSEKNLGGF</sequence>
<dbReference type="RefSeq" id="XP_003073845.1">
    <property type="nucleotide sequence ID" value="XM_003073799.1"/>
</dbReference>
<evidence type="ECO:0000313" key="2">
    <source>
        <dbReference type="Proteomes" id="UP000002313"/>
    </source>
</evidence>
<organism evidence="1 2">
    <name type="scientific">Encephalitozoon intestinalis (strain ATCC 50506)</name>
    <name type="common">Microsporidian parasite</name>
    <name type="synonym">Septata intestinalis</name>
    <dbReference type="NCBI Taxonomy" id="876142"/>
    <lineage>
        <taxon>Eukaryota</taxon>
        <taxon>Fungi</taxon>
        <taxon>Fungi incertae sedis</taxon>
        <taxon>Microsporidia</taxon>
        <taxon>Unikaryonidae</taxon>
        <taxon>Encephalitozoon</taxon>
    </lineage>
</organism>
<evidence type="ECO:0000313" key="1">
    <source>
        <dbReference type="EMBL" id="ADM12485.1"/>
    </source>
</evidence>
<gene>
    <name evidence="1" type="ORF">Eint_101600</name>
</gene>
<dbReference type="VEuPathDB" id="MicrosporidiaDB:Eint_101600"/>
<dbReference type="EMBL" id="CP001951">
    <property type="protein sequence ID" value="ADM12485.1"/>
    <property type="molecule type" value="Genomic_DNA"/>
</dbReference>
<dbReference type="KEGG" id="ein:Eint_101600"/>
<accession>E0S9V0</accession>